<gene>
    <name evidence="9" type="ORF">EVOR1521_LOCUS22957</name>
</gene>
<keyword evidence="1" id="KW-0820">tRNA-binding</keyword>
<evidence type="ECO:0000256" key="1">
    <source>
        <dbReference type="ARBA" id="ARBA00022555"/>
    </source>
</evidence>
<evidence type="ECO:0000256" key="6">
    <source>
        <dbReference type="ARBA" id="ARBA00022884"/>
    </source>
</evidence>
<evidence type="ECO:0000256" key="7">
    <source>
        <dbReference type="SAM" id="MobiDB-lite"/>
    </source>
</evidence>
<protein>
    <recommendedName>
        <fullName evidence="8">tRNA/rRNA methyltransferase SpoU type domain-containing protein</fullName>
    </recommendedName>
</protein>
<reference evidence="9" key="1">
    <citation type="submission" date="2023-08" db="EMBL/GenBank/DDBJ databases">
        <authorList>
            <person name="Chen Y."/>
            <person name="Shah S."/>
            <person name="Dougan E. K."/>
            <person name="Thang M."/>
            <person name="Chan C."/>
        </authorList>
    </citation>
    <scope>NUCLEOTIDE SEQUENCE</scope>
</reference>
<comment type="caution">
    <text evidence="9">The sequence shown here is derived from an EMBL/GenBank/DDBJ whole genome shotgun (WGS) entry which is preliminary data.</text>
</comment>
<dbReference type="InterPro" id="IPR033671">
    <property type="entry name" value="TrmH"/>
</dbReference>
<dbReference type="CDD" id="cd18092">
    <property type="entry name" value="SpoU-like_TrmH"/>
    <property type="match status" value="1"/>
</dbReference>
<keyword evidence="3" id="KW-0808">Transferase</keyword>
<proteinExistence type="predicted"/>
<evidence type="ECO:0000256" key="4">
    <source>
        <dbReference type="ARBA" id="ARBA00022691"/>
    </source>
</evidence>
<dbReference type="PANTHER" id="PTHR43453">
    <property type="entry name" value="RRNA METHYLASE-LIKE"/>
    <property type="match status" value="1"/>
</dbReference>
<dbReference type="Proteomes" id="UP001178507">
    <property type="component" value="Unassembled WGS sequence"/>
</dbReference>
<dbReference type="PANTHER" id="PTHR43453:SF1">
    <property type="entry name" value="TRNA_RRNA METHYLTRANSFERASE SPOU TYPE DOMAIN-CONTAINING PROTEIN"/>
    <property type="match status" value="1"/>
</dbReference>
<name>A0AA36J6K6_9DINO</name>
<keyword evidence="6" id="KW-0694">RNA-binding</keyword>
<evidence type="ECO:0000256" key="2">
    <source>
        <dbReference type="ARBA" id="ARBA00022603"/>
    </source>
</evidence>
<dbReference type="InterPro" id="IPR001537">
    <property type="entry name" value="SpoU_MeTrfase"/>
</dbReference>
<keyword evidence="2" id="KW-0489">Methyltransferase</keyword>
<dbReference type="GO" id="GO:0002938">
    <property type="term" value="P:tRNA guanine ribose methylation"/>
    <property type="evidence" value="ECO:0007669"/>
    <property type="project" value="TreeGrafter"/>
</dbReference>
<organism evidence="9 10">
    <name type="scientific">Effrenium voratum</name>
    <dbReference type="NCBI Taxonomy" id="2562239"/>
    <lineage>
        <taxon>Eukaryota</taxon>
        <taxon>Sar</taxon>
        <taxon>Alveolata</taxon>
        <taxon>Dinophyceae</taxon>
        <taxon>Suessiales</taxon>
        <taxon>Symbiodiniaceae</taxon>
        <taxon>Effrenium</taxon>
    </lineage>
</organism>
<dbReference type="EMBL" id="CAUJNA010003335">
    <property type="protein sequence ID" value="CAJ1399421.1"/>
    <property type="molecule type" value="Genomic_DNA"/>
</dbReference>
<evidence type="ECO:0000259" key="8">
    <source>
        <dbReference type="Pfam" id="PF00588"/>
    </source>
</evidence>
<keyword evidence="4" id="KW-0949">S-adenosyl-L-methionine</keyword>
<keyword evidence="5" id="KW-0819">tRNA processing</keyword>
<dbReference type="Gene3D" id="3.40.1280.10">
    <property type="match status" value="1"/>
</dbReference>
<sequence>MDELLLELPEGEVEDRDPRREERLKRAAKGRLSGLRVVLEELCDPGNRAAILRSVEALGLLHVHEVVATASATSGRRRAQQSSAKGRSIVNGAEKWLNVHQHETVQECVESLQACGFRVFAAMPPSFGFSQTSLPLESFSFESPTALLFGSEARGVSDAALGCCDGAFTVPLVGLSESLNVSVCCGLCAHFGALARRQALKLGPAEGDLAAPEVEALLESYAQRSLDHRFAARLRATRSREVNEANALSRGQLNPAGHAYTSQPGEILTRLAPVRDGPWAALAALAAGAPVAEDPISRRTGPSMSRVSSNGDVAKEERTSPGSPSPAPPDTEKMGDGRGLFHVIEQLAALEGALWSILDGLKSNATHVSFFCREYWGTSASHAQLSLEKLGFHERLKRQVQQACVLESLSLGVASHLCSGTMQGVSVTIRSRLRNLLCQPQCLHPGKYV</sequence>
<dbReference type="InterPro" id="IPR029028">
    <property type="entry name" value="Alpha/beta_knot_MTases"/>
</dbReference>
<dbReference type="AlphaFoldDB" id="A0AA36J6K6"/>
<evidence type="ECO:0000313" key="9">
    <source>
        <dbReference type="EMBL" id="CAJ1399421.1"/>
    </source>
</evidence>
<dbReference type="GO" id="GO:0000049">
    <property type="term" value="F:tRNA binding"/>
    <property type="evidence" value="ECO:0007669"/>
    <property type="project" value="UniProtKB-KW"/>
</dbReference>
<accession>A0AA36J6K6</accession>
<feature type="region of interest" description="Disordered" evidence="7">
    <location>
        <begin position="294"/>
        <end position="337"/>
    </location>
</feature>
<dbReference type="SUPFAM" id="SSF75217">
    <property type="entry name" value="alpha/beta knot"/>
    <property type="match status" value="1"/>
</dbReference>
<dbReference type="InterPro" id="IPR029026">
    <property type="entry name" value="tRNA_m1G_MTases_N"/>
</dbReference>
<feature type="compositionally biased region" description="Polar residues" evidence="7">
    <location>
        <begin position="300"/>
        <end position="311"/>
    </location>
</feature>
<evidence type="ECO:0000256" key="5">
    <source>
        <dbReference type="ARBA" id="ARBA00022694"/>
    </source>
</evidence>
<dbReference type="Pfam" id="PF00588">
    <property type="entry name" value="SpoU_methylase"/>
    <property type="match status" value="1"/>
</dbReference>
<dbReference type="GO" id="GO:0008173">
    <property type="term" value="F:RNA methyltransferase activity"/>
    <property type="evidence" value="ECO:0007669"/>
    <property type="project" value="InterPro"/>
</dbReference>
<feature type="domain" description="tRNA/rRNA methyltransferase SpoU type" evidence="8">
    <location>
        <begin position="35"/>
        <end position="189"/>
    </location>
</feature>
<evidence type="ECO:0000313" key="10">
    <source>
        <dbReference type="Proteomes" id="UP001178507"/>
    </source>
</evidence>
<keyword evidence="10" id="KW-1185">Reference proteome</keyword>
<evidence type="ECO:0000256" key="3">
    <source>
        <dbReference type="ARBA" id="ARBA00022679"/>
    </source>
</evidence>